<reference evidence="5 6" key="1">
    <citation type="submission" date="2019-03" db="EMBL/GenBank/DDBJ databases">
        <title>Genomic Encyclopedia of Type Strains, Phase IV (KMG-IV): sequencing the most valuable type-strain genomes for metagenomic binning, comparative biology and taxonomic classification.</title>
        <authorList>
            <person name="Goeker M."/>
        </authorList>
    </citation>
    <scope>NUCLEOTIDE SEQUENCE [LARGE SCALE GENOMIC DNA]</scope>
    <source>
        <strain evidence="5 6">DSM 46770</strain>
    </source>
</reference>
<feature type="region of interest" description="Disordered" evidence="3">
    <location>
        <begin position="1"/>
        <end position="22"/>
    </location>
</feature>
<keyword evidence="6" id="KW-1185">Reference proteome</keyword>
<organism evidence="5 6">
    <name type="scientific">Actinorugispora endophytica</name>
    <dbReference type="NCBI Taxonomy" id="1605990"/>
    <lineage>
        <taxon>Bacteria</taxon>
        <taxon>Bacillati</taxon>
        <taxon>Actinomycetota</taxon>
        <taxon>Actinomycetes</taxon>
        <taxon>Streptosporangiales</taxon>
        <taxon>Nocardiopsidaceae</taxon>
        <taxon>Actinorugispora</taxon>
    </lineage>
</organism>
<dbReference type="PROSITE" id="PS50893">
    <property type="entry name" value="ABC_TRANSPORTER_2"/>
    <property type="match status" value="1"/>
</dbReference>
<evidence type="ECO:0000313" key="5">
    <source>
        <dbReference type="EMBL" id="TDQ54370.1"/>
    </source>
</evidence>
<protein>
    <submittedName>
        <fullName evidence="5">ABC-type multidrug transport system ATPase subunit</fullName>
    </submittedName>
</protein>
<dbReference type="InterPro" id="IPR003593">
    <property type="entry name" value="AAA+_ATPase"/>
</dbReference>
<keyword evidence="1" id="KW-0547">Nucleotide-binding</keyword>
<dbReference type="GO" id="GO:0016887">
    <property type="term" value="F:ATP hydrolysis activity"/>
    <property type="evidence" value="ECO:0007669"/>
    <property type="project" value="InterPro"/>
</dbReference>
<name>A0A4R6V2V3_9ACTN</name>
<dbReference type="PANTHER" id="PTHR43038:SF7">
    <property type="entry name" value="ABC TRANSPORT SYSTEM ATP-BINDING PROTEIN"/>
    <property type="match status" value="1"/>
</dbReference>
<evidence type="ECO:0000256" key="2">
    <source>
        <dbReference type="ARBA" id="ARBA00022840"/>
    </source>
</evidence>
<dbReference type="InterPro" id="IPR027417">
    <property type="entry name" value="P-loop_NTPase"/>
</dbReference>
<dbReference type="EMBL" id="SNYN01000002">
    <property type="protein sequence ID" value="TDQ54370.1"/>
    <property type="molecule type" value="Genomic_DNA"/>
</dbReference>
<dbReference type="PANTHER" id="PTHR43038">
    <property type="entry name" value="ATP-BINDING CASSETTE, SUB-FAMILY H, MEMBER 1"/>
    <property type="match status" value="1"/>
</dbReference>
<evidence type="ECO:0000259" key="4">
    <source>
        <dbReference type="PROSITE" id="PS50893"/>
    </source>
</evidence>
<dbReference type="CDD" id="cd03230">
    <property type="entry name" value="ABC_DR_subfamily_A"/>
    <property type="match status" value="1"/>
</dbReference>
<accession>A0A4R6V2V3</accession>
<dbReference type="Gene3D" id="3.40.50.300">
    <property type="entry name" value="P-loop containing nucleotide triphosphate hydrolases"/>
    <property type="match status" value="1"/>
</dbReference>
<evidence type="ECO:0000313" key="6">
    <source>
        <dbReference type="Proteomes" id="UP000295281"/>
    </source>
</evidence>
<evidence type="ECO:0000256" key="1">
    <source>
        <dbReference type="ARBA" id="ARBA00022741"/>
    </source>
</evidence>
<dbReference type="AlphaFoldDB" id="A0A4R6V2V3"/>
<dbReference type="SMART" id="SM00382">
    <property type="entry name" value="AAA"/>
    <property type="match status" value="1"/>
</dbReference>
<dbReference type="InterPro" id="IPR003439">
    <property type="entry name" value="ABC_transporter-like_ATP-bd"/>
</dbReference>
<dbReference type="SUPFAM" id="SSF52540">
    <property type="entry name" value="P-loop containing nucleoside triphosphate hydrolases"/>
    <property type="match status" value="1"/>
</dbReference>
<feature type="domain" description="ABC transporter" evidence="4">
    <location>
        <begin position="23"/>
        <end position="229"/>
    </location>
</feature>
<dbReference type="RefSeq" id="WP_243742370.1">
    <property type="nucleotide sequence ID" value="NZ_SNYN01000002.1"/>
</dbReference>
<dbReference type="GO" id="GO:0005524">
    <property type="term" value="F:ATP binding"/>
    <property type="evidence" value="ECO:0007669"/>
    <property type="project" value="UniProtKB-KW"/>
</dbReference>
<keyword evidence="2" id="KW-0067">ATP-binding</keyword>
<comment type="caution">
    <text evidence="5">The sequence shown here is derived from an EMBL/GenBank/DDBJ whole genome shotgun (WGS) entry which is preliminary data.</text>
</comment>
<dbReference type="Pfam" id="PF00005">
    <property type="entry name" value="ABC_tran"/>
    <property type="match status" value="1"/>
</dbReference>
<sequence length="229" mass="25165">MTAPPGPDPTQKGQQVPDPLPTLQVNDVHKSYGAHHVLRGVDMELPPGRLAGVVGENGSGKSTLLRVLAGRLAPDRGTVAYPGGLGYCPQHTVLNPAFTVDQHLRFFQVAYDLPTLDRARELLDVLGFAGYRRHRVSALSGGTRQKLNLTLALMHDPPLLLLDEPYQGFDWETYERFWDLAAELRDRGRSVLVVSHIAFDTARFDVLWRLDEGRLADGTRGPGALTGRG</sequence>
<evidence type="ECO:0000256" key="3">
    <source>
        <dbReference type="SAM" id="MobiDB-lite"/>
    </source>
</evidence>
<gene>
    <name evidence="5" type="ORF">EV190_102204</name>
</gene>
<proteinExistence type="predicted"/>
<dbReference type="Proteomes" id="UP000295281">
    <property type="component" value="Unassembled WGS sequence"/>
</dbReference>